<feature type="non-terminal residue" evidence="9">
    <location>
        <position position="1"/>
    </location>
</feature>
<proteinExistence type="predicted"/>
<keyword evidence="2" id="KW-0813">Transport</keyword>
<evidence type="ECO:0000256" key="2">
    <source>
        <dbReference type="ARBA" id="ARBA00022448"/>
    </source>
</evidence>
<accession>A0ABY7ESI5</accession>
<sequence>CFFQIHRGSAVIAWFITAASFVIIFVKVKGLSTTAEIHAYLGIALMSACTLQIVCGVAHPDLKSRLRPIFNWGHWFLGKSCHLLA</sequence>
<evidence type="ECO:0000256" key="1">
    <source>
        <dbReference type="ARBA" id="ARBA00004370"/>
    </source>
</evidence>
<feature type="non-terminal residue" evidence="9">
    <location>
        <position position="85"/>
    </location>
</feature>
<feature type="transmembrane region" description="Helical" evidence="7">
    <location>
        <begin position="12"/>
        <end position="31"/>
    </location>
</feature>
<evidence type="ECO:0000259" key="8">
    <source>
        <dbReference type="PROSITE" id="PS50939"/>
    </source>
</evidence>
<evidence type="ECO:0000256" key="5">
    <source>
        <dbReference type="ARBA" id="ARBA00022989"/>
    </source>
</evidence>
<keyword evidence="3 7" id="KW-0812">Transmembrane</keyword>
<dbReference type="EMBL" id="CP111019">
    <property type="protein sequence ID" value="WAR12220.1"/>
    <property type="molecule type" value="Genomic_DNA"/>
</dbReference>
<keyword evidence="6 7" id="KW-0472">Membrane</keyword>
<dbReference type="InterPro" id="IPR006593">
    <property type="entry name" value="Cyt_b561/ferric_Rdtase_TM"/>
</dbReference>
<keyword evidence="4" id="KW-0249">Electron transport</keyword>
<dbReference type="Gene3D" id="1.20.120.1770">
    <property type="match status" value="1"/>
</dbReference>
<dbReference type="CDD" id="cd08760">
    <property type="entry name" value="Cyt_b561_FRRS1_like"/>
    <property type="match status" value="1"/>
</dbReference>
<evidence type="ECO:0000256" key="4">
    <source>
        <dbReference type="ARBA" id="ARBA00022982"/>
    </source>
</evidence>
<feature type="transmembrane region" description="Helical" evidence="7">
    <location>
        <begin position="37"/>
        <end position="58"/>
    </location>
</feature>
<evidence type="ECO:0000256" key="7">
    <source>
        <dbReference type="SAM" id="Phobius"/>
    </source>
</evidence>
<keyword evidence="10" id="KW-1185">Reference proteome</keyword>
<name>A0ABY7ESI5_MYAAR</name>
<feature type="domain" description="Cytochrome b561" evidence="8">
    <location>
        <begin position="1"/>
        <end position="85"/>
    </location>
</feature>
<gene>
    <name evidence="9" type="ORF">MAR_026400</name>
</gene>
<evidence type="ECO:0000256" key="6">
    <source>
        <dbReference type="ARBA" id="ARBA00023136"/>
    </source>
</evidence>
<keyword evidence="5 7" id="KW-1133">Transmembrane helix</keyword>
<evidence type="ECO:0000313" key="10">
    <source>
        <dbReference type="Proteomes" id="UP001164746"/>
    </source>
</evidence>
<organism evidence="9 10">
    <name type="scientific">Mya arenaria</name>
    <name type="common">Soft-shell clam</name>
    <dbReference type="NCBI Taxonomy" id="6604"/>
    <lineage>
        <taxon>Eukaryota</taxon>
        <taxon>Metazoa</taxon>
        <taxon>Spiralia</taxon>
        <taxon>Lophotrochozoa</taxon>
        <taxon>Mollusca</taxon>
        <taxon>Bivalvia</taxon>
        <taxon>Autobranchia</taxon>
        <taxon>Heteroconchia</taxon>
        <taxon>Euheterodonta</taxon>
        <taxon>Imparidentia</taxon>
        <taxon>Neoheterodontei</taxon>
        <taxon>Myida</taxon>
        <taxon>Myoidea</taxon>
        <taxon>Myidae</taxon>
        <taxon>Mya</taxon>
    </lineage>
</organism>
<evidence type="ECO:0000256" key="3">
    <source>
        <dbReference type="ARBA" id="ARBA00022692"/>
    </source>
</evidence>
<dbReference type="PROSITE" id="PS50939">
    <property type="entry name" value="CYTOCHROME_B561"/>
    <property type="match status" value="1"/>
</dbReference>
<protein>
    <submittedName>
        <fullName evidence="9">FRRS1-like protein</fullName>
    </submittedName>
</protein>
<comment type="subcellular location">
    <subcellularLocation>
        <location evidence="1">Membrane</location>
    </subcellularLocation>
</comment>
<reference evidence="9" key="1">
    <citation type="submission" date="2022-11" db="EMBL/GenBank/DDBJ databases">
        <title>Centuries of genome instability and evolution in soft-shell clam transmissible cancer (bioRxiv).</title>
        <authorList>
            <person name="Hart S.F.M."/>
            <person name="Yonemitsu M.A."/>
            <person name="Giersch R.M."/>
            <person name="Beal B.F."/>
            <person name="Arriagada G."/>
            <person name="Davis B.W."/>
            <person name="Ostrander E.A."/>
            <person name="Goff S.P."/>
            <person name="Metzger M.J."/>
        </authorList>
    </citation>
    <scope>NUCLEOTIDE SEQUENCE</scope>
    <source>
        <strain evidence="9">MELC-2E11</strain>
        <tissue evidence="9">Siphon/mantle</tissue>
    </source>
</reference>
<dbReference type="Proteomes" id="UP001164746">
    <property type="component" value="Chromosome 8"/>
</dbReference>
<dbReference type="Pfam" id="PF03188">
    <property type="entry name" value="Cytochrom_B561"/>
    <property type="match status" value="1"/>
</dbReference>
<evidence type="ECO:0000313" key="9">
    <source>
        <dbReference type="EMBL" id="WAR12220.1"/>
    </source>
</evidence>